<name>A0A1G8FS37_9BACI</name>
<sequence length="222" mass="23696">MKINLLNGKTVVKTFILAGVLSIGAGVQVSEAAGKGGKQMNHAKVEQNVPAEKIAEGKQNPSAEKKAKSRASEKASDQAKANASANAAVHFSNNEDTAKEEKTEEEAAREETTEEEAADEEVKEVIEDAVVLNGETKNGPEEEGNEDAATGVEETEENTDEMVNPSAENKLLAMASEKASEQAVIHAAFHSTVLARLEEDETEESEEDVDADEKETDEAANQ</sequence>
<organism evidence="2 3">
    <name type="scientific">Alteribacillus bidgolensis</name>
    <dbReference type="NCBI Taxonomy" id="930129"/>
    <lineage>
        <taxon>Bacteria</taxon>
        <taxon>Bacillati</taxon>
        <taxon>Bacillota</taxon>
        <taxon>Bacilli</taxon>
        <taxon>Bacillales</taxon>
        <taxon>Bacillaceae</taxon>
        <taxon>Alteribacillus</taxon>
    </lineage>
</organism>
<proteinExistence type="predicted"/>
<evidence type="ECO:0000313" key="2">
    <source>
        <dbReference type="EMBL" id="SDH84944.1"/>
    </source>
</evidence>
<dbReference type="Proteomes" id="UP000199017">
    <property type="component" value="Unassembled WGS sequence"/>
</dbReference>
<dbReference type="RefSeq" id="WP_091582275.1">
    <property type="nucleotide sequence ID" value="NZ_FNDU01000003.1"/>
</dbReference>
<dbReference type="AlphaFoldDB" id="A0A1G8FS37"/>
<gene>
    <name evidence="2" type="ORF">SAMN05216352_10361</name>
</gene>
<accession>A0A1G8FS37</accession>
<feature type="compositionally biased region" description="Low complexity" evidence="1">
    <location>
        <begin position="78"/>
        <end position="88"/>
    </location>
</feature>
<feature type="compositionally biased region" description="Basic and acidic residues" evidence="1">
    <location>
        <begin position="63"/>
        <end position="77"/>
    </location>
</feature>
<protein>
    <submittedName>
        <fullName evidence="2">Uncharacterized protein</fullName>
    </submittedName>
</protein>
<dbReference type="EMBL" id="FNDU01000003">
    <property type="protein sequence ID" value="SDH84944.1"/>
    <property type="molecule type" value="Genomic_DNA"/>
</dbReference>
<feature type="region of interest" description="Disordered" evidence="1">
    <location>
        <begin position="49"/>
        <end position="163"/>
    </location>
</feature>
<feature type="compositionally biased region" description="Basic and acidic residues" evidence="1">
    <location>
        <begin position="96"/>
        <end position="111"/>
    </location>
</feature>
<feature type="compositionally biased region" description="Acidic residues" evidence="1">
    <location>
        <begin position="198"/>
        <end position="222"/>
    </location>
</feature>
<evidence type="ECO:0000256" key="1">
    <source>
        <dbReference type="SAM" id="MobiDB-lite"/>
    </source>
</evidence>
<reference evidence="2 3" key="1">
    <citation type="submission" date="2016-10" db="EMBL/GenBank/DDBJ databases">
        <authorList>
            <person name="de Groot N.N."/>
        </authorList>
    </citation>
    <scope>NUCLEOTIDE SEQUENCE [LARGE SCALE GENOMIC DNA]</scope>
    <source>
        <strain evidence="3">P4B,CCM 7963,CECT 7998,DSM 25260,IBRC-M 10614,KCTC 13821</strain>
    </source>
</reference>
<feature type="compositionally biased region" description="Acidic residues" evidence="1">
    <location>
        <begin position="112"/>
        <end position="122"/>
    </location>
</feature>
<evidence type="ECO:0000313" key="3">
    <source>
        <dbReference type="Proteomes" id="UP000199017"/>
    </source>
</evidence>
<dbReference type="OrthoDB" id="9983057at2"/>
<keyword evidence="3" id="KW-1185">Reference proteome</keyword>
<feature type="region of interest" description="Disordered" evidence="1">
    <location>
        <begin position="195"/>
        <end position="222"/>
    </location>
</feature>